<accession>A0A7J6RGE2</accession>
<evidence type="ECO:0000313" key="2">
    <source>
        <dbReference type="EMBL" id="KAF4719849.1"/>
    </source>
</evidence>
<dbReference type="Proteomes" id="UP000574390">
    <property type="component" value="Unassembled WGS sequence"/>
</dbReference>
<evidence type="ECO:0000256" key="1">
    <source>
        <dbReference type="SAM" id="MobiDB-lite"/>
    </source>
</evidence>
<feature type="region of interest" description="Disordered" evidence="1">
    <location>
        <begin position="367"/>
        <end position="413"/>
    </location>
</feature>
<feature type="region of interest" description="Disordered" evidence="1">
    <location>
        <begin position="426"/>
        <end position="448"/>
    </location>
</feature>
<organism evidence="2 3">
    <name type="scientific">Perkinsus olseni</name>
    <name type="common">Perkinsus atlanticus</name>
    <dbReference type="NCBI Taxonomy" id="32597"/>
    <lineage>
        <taxon>Eukaryota</taxon>
        <taxon>Sar</taxon>
        <taxon>Alveolata</taxon>
        <taxon>Perkinsozoa</taxon>
        <taxon>Perkinsea</taxon>
        <taxon>Perkinsida</taxon>
        <taxon>Perkinsidae</taxon>
        <taxon>Perkinsus</taxon>
    </lineage>
</organism>
<name>A0A7J6RGE2_PEROL</name>
<sequence>MNAARRKVQQKDLQLWEDLFGGSTACIVQTTFEQGLSHWMSELGIDFIAANDMIRALLGVIDPYSTGIIQRDAFVESMGLCGGSDLLCAENLPIILSWAAERGKKAANLPSCPERSRARSLSSIPRPIHALKSEYSVAVVQSEVSEVPPSSPDEVLAISSSRYCDATDELDCSQSSRCRSDQSPAVHAYLIARALRRPTQRRLWSSLVRLSSGPRLDCEDAVRVRAIASLLRLSIIRRIAWGFSRMQTQVHGANSSILCPLGDPPRRSFSYTRSHLEVARQARALTAAMFAAAAAVRRSICVGYQALADAERISRAKPSQRSVSTEEPGPMYDVRPETSEHVIALPYSPLSDPPRPGSIRHGSILAASHPRTPKKPHLRVAEGVNIPRSKRRDSSWIDSAPSPCAGDADSPHLTVSSARNFEQILEPQQQTPVNKWRKKRASTFHSFA</sequence>
<dbReference type="AlphaFoldDB" id="A0A7J6RGE2"/>
<reference evidence="2 3" key="1">
    <citation type="submission" date="2020-04" db="EMBL/GenBank/DDBJ databases">
        <title>Perkinsus olseni comparative genomics.</title>
        <authorList>
            <person name="Bogema D.R."/>
        </authorList>
    </citation>
    <scope>NUCLEOTIDE SEQUENCE [LARGE SCALE GENOMIC DNA]</scope>
    <source>
        <strain evidence="2">ATCC PRA-205</strain>
    </source>
</reference>
<evidence type="ECO:0000313" key="3">
    <source>
        <dbReference type="Proteomes" id="UP000574390"/>
    </source>
</evidence>
<gene>
    <name evidence="2" type="ORF">FOZ62_027850</name>
</gene>
<feature type="region of interest" description="Disordered" evidence="1">
    <location>
        <begin position="314"/>
        <end position="334"/>
    </location>
</feature>
<dbReference type="EMBL" id="JABANM010022285">
    <property type="protein sequence ID" value="KAF4719849.1"/>
    <property type="molecule type" value="Genomic_DNA"/>
</dbReference>
<proteinExistence type="predicted"/>
<protein>
    <submittedName>
        <fullName evidence="2">Uncharacterized protein</fullName>
    </submittedName>
</protein>
<comment type="caution">
    <text evidence="2">The sequence shown here is derived from an EMBL/GenBank/DDBJ whole genome shotgun (WGS) entry which is preliminary data.</text>
</comment>